<dbReference type="NCBIfam" id="TIGR03943">
    <property type="entry name" value="TIGR03943 family putative permease subunit"/>
    <property type="match status" value="1"/>
</dbReference>
<reference evidence="2 3" key="1">
    <citation type="submission" date="2021-10" db="EMBL/GenBank/DDBJ databases">
        <title>Anaerobic single-cell dispensing facilitates the cultivation of human gut bacteria.</title>
        <authorList>
            <person name="Afrizal A."/>
        </authorList>
    </citation>
    <scope>NUCLEOTIDE SEQUENCE [LARGE SCALE GENOMIC DNA]</scope>
    <source>
        <strain evidence="2 3">CLA-AA-H276</strain>
    </source>
</reference>
<evidence type="ECO:0000313" key="2">
    <source>
        <dbReference type="EMBL" id="MCC2124941.1"/>
    </source>
</evidence>
<dbReference type="Proteomes" id="UP001198220">
    <property type="component" value="Unassembled WGS sequence"/>
</dbReference>
<dbReference type="InterPro" id="IPR052955">
    <property type="entry name" value="UPF0703_membrane_permease"/>
</dbReference>
<keyword evidence="3" id="KW-1185">Reference proteome</keyword>
<dbReference type="InterPro" id="IPR015402">
    <property type="entry name" value="DUF1980"/>
</dbReference>
<evidence type="ECO:0000259" key="1">
    <source>
        <dbReference type="Pfam" id="PF21537"/>
    </source>
</evidence>
<dbReference type="Pfam" id="PF21537">
    <property type="entry name" value="DUF1980_C"/>
    <property type="match status" value="1"/>
</dbReference>
<dbReference type="AlphaFoldDB" id="A0AAE3DAW0"/>
<dbReference type="Gene3D" id="3.40.50.300">
    <property type="entry name" value="P-loop containing nucleotide triphosphate hydrolases"/>
    <property type="match status" value="1"/>
</dbReference>
<sequence length="313" mass="36039">MAKIPVFVVHGFLESGKTQFAMETLSDEYFSDGERNLVIACEEGIEEYEDEVLQKSNTTLVMLEDKSEFNEMFLAECQKKYKPTQVIVEYNCMWGLDYLREMYMPKGWFVAQVITTVDATTFDVYLKNMKSIFMEMAKDSDLIIFNRSTEDTPAATYKRNMRAVNPKAQVVFEKEDGSQLEFEEELPFDINADVIEISDVDYGIWYIDAMDHPEKYAGKTLQYKGMVYKNARLPKGYFVPGRMAMTCCADDTAFIGFLCKSSHVDELKNKQWVTITAKAYVEKRAEYSGENGVVLRATHITSAEKPEEELVYF</sequence>
<proteinExistence type="predicted"/>
<dbReference type="InterPro" id="IPR048447">
    <property type="entry name" value="DUF1980_C"/>
</dbReference>
<dbReference type="PANTHER" id="PTHR40047:SF1">
    <property type="entry name" value="UPF0703 PROTEIN YCGQ"/>
    <property type="match status" value="1"/>
</dbReference>
<dbReference type="EMBL" id="JAJEPS010000001">
    <property type="protein sequence ID" value="MCC2124941.1"/>
    <property type="molecule type" value="Genomic_DNA"/>
</dbReference>
<dbReference type="RefSeq" id="WP_308458453.1">
    <property type="nucleotide sequence ID" value="NZ_JAJEPS010000001.1"/>
</dbReference>
<organism evidence="2 3">
    <name type="scientific">Hominiventricola filiformis</name>
    <dbReference type="NCBI Taxonomy" id="2885352"/>
    <lineage>
        <taxon>Bacteria</taxon>
        <taxon>Bacillati</taxon>
        <taxon>Bacillota</taxon>
        <taxon>Clostridia</taxon>
        <taxon>Lachnospirales</taxon>
        <taxon>Lachnospiraceae</taxon>
        <taxon>Hominiventricola</taxon>
    </lineage>
</organism>
<name>A0AAE3DAW0_9FIRM</name>
<evidence type="ECO:0000313" key="3">
    <source>
        <dbReference type="Proteomes" id="UP001198220"/>
    </source>
</evidence>
<feature type="domain" description="DUF1980" evidence="1">
    <location>
        <begin position="176"/>
        <end position="312"/>
    </location>
</feature>
<gene>
    <name evidence="2" type="ORF">LKD36_01975</name>
</gene>
<dbReference type="InterPro" id="IPR027417">
    <property type="entry name" value="P-loop_NTPase"/>
</dbReference>
<dbReference type="PANTHER" id="PTHR40047">
    <property type="entry name" value="UPF0703 PROTEIN YCGQ"/>
    <property type="match status" value="1"/>
</dbReference>
<accession>A0AAE3DAW0</accession>
<comment type="caution">
    <text evidence="2">The sequence shown here is derived from an EMBL/GenBank/DDBJ whole genome shotgun (WGS) entry which is preliminary data.</text>
</comment>
<protein>
    <submittedName>
        <fullName evidence="2">TIGR03943 family protein</fullName>
    </submittedName>
</protein>